<protein>
    <recommendedName>
        <fullName evidence="1">DUF1214 domain-containing protein</fullName>
    </recommendedName>
</protein>
<dbReference type="RefSeq" id="WP_145770506.1">
    <property type="nucleotide sequence ID" value="NZ_LR778301.1"/>
</dbReference>
<name>A0A6S6XUC5_9PROT</name>
<accession>A0A6S6XUC5</accession>
<dbReference type="InterPro" id="IPR010621">
    <property type="entry name" value="DUF1214"/>
</dbReference>
<evidence type="ECO:0000259" key="1">
    <source>
        <dbReference type="Pfam" id="PF06742"/>
    </source>
</evidence>
<proteinExistence type="predicted"/>
<evidence type="ECO:0000313" key="3">
    <source>
        <dbReference type="Proteomes" id="UP000515733"/>
    </source>
</evidence>
<sequence length="470" mass="52843">MPKLPFPPPDAATRNAADELRRAWDEMLAQVASARDAIDDPALWPPMASPRNLAEGYRYVLGFLYGSLARGLGPTPENPYFVRAIQPLNRSTIDNADAIYLAAPIDGNFSYIIRGRAGDSRHWRGEAPITSGRKAPHYVIFEAPSGYSGDSGSLKEMKAGSRINCSMLDCTDLQVNADGSFEILLAPEKPEGYKGNFMLTRASRTRTHKDGSTETREYVTQMVMLRELFYDWANEDLLDLFIHRVDQLGQPSAPYTPALAAAQMRQIGKITRNQVHFWNEFYAITCEAYGDMNGDGQCFMPRNDFNKPNAASLATAGGMSTNIYCGGIYELAPDEALIMELHQPVEPYYIGFHLGNMWGESIEFGNAQSSLNAFQADREPDGVLRYVIAHQDPGIANWIDTTGHPEGYMSVRWAYPEKPKENWPWATAKVVKLAELDQHLPAHTRRVTPEERRAVIAMRQEHVQRRYRHH</sequence>
<dbReference type="EMBL" id="LR778301">
    <property type="protein sequence ID" value="CAB1367577.1"/>
    <property type="molecule type" value="Genomic_DNA"/>
</dbReference>
<dbReference type="OrthoDB" id="4667238at2"/>
<dbReference type="KEGG" id="doe:DENOEST_0412"/>
<gene>
    <name evidence="2" type="ORF">DENOEST_0412</name>
</gene>
<dbReference type="AlphaFoldDB" id="A0A6S6XUC5"/>
<dbReference type="Proteomes" id="UP000515733">
    <property type="component" value="Chromosome"/>
</dbReference>
<organism evidence="2 3">
    <name type="scientific">Denitratisoma oestradiolicum</name>
    <dbReference type="NCBI Taxonomy" id="311182"/>
    <lineage>
        <taxon>Bacteria</taxon>
        <taxon>Pseudomonadati</taxon>
        <taxon>Pseudomonadota</taxon>
        <taxon>Betaproteobacteria</taxon>
        <taxon>Nitrosomonadales</taxon>
        <taxon>Sterolibacteriaceae</taxon>
        <taxon>Denitratisoma</taxon>
    </lineage>
</organism>
<feature type="domain" description="DUF1214" evidence="1">
    <location>
        <begin position="171"/>
        <end position="202"/>
    </location>
</feature>
<reference evidence="2 3" key="1">
    <citation type="submission" date="2020-03" db="EMBL/GenBank/DDBJ databases">
        <authorList>
            <consortium name="Genoscope - CEA"/>
            <person name="William W."/>
        </authorList>
    </citation>
    <scope>NUCLEOTIDE SEQUENCE [LARGE SCALE GENOMIC DNA]</scope>
    <source>
        <strain evidence="3">DSM 16959</strain>
    </source>
</reference>
<evidence type="ECO:0000313" key="2">
    <source>
        <dbReference type="EMBL" id="CAB1367577.1"/>
    </source>
</evidence>
<dbReference type="Pfam" id="PF06742">
    <property type="entry name" value="DUF1214"/>
    <property type="match status" value="1"/>
</dbReference>
<keyword evidence="3" id="KW-1185">Reference proteome</keyword>